<feature type="compositionally biased region" description="Polar residues" evidence="1">
    <location>
        <begin position="96"/>
        <end position="120"/>
    </location>
</feature>
<feature type="compositionally biased region" description="Low complexity" evidence="1">
    <location>
        <begin position="85"/>
        <end position="95"/>
    </location>
</feature>
<feature type="compositionally biased region" description="Basic and acidic residues" evidence="1">
    <location>
        <begin position="257"/>
        <end position="270"/>
    </location>
</feature>
<feature type="compositionally biased region" description="Low complexity" evidence="1">
    <location>
        <begin position="438"/>
        <end position="448"/>
    </location>
</feature>
<evidence type="ECO:0000256" key="1">
    <source>
        <dbReference type="SAM" id="MobiDB-lite"/>
    </source>
</evidence>
<feature type="compositionally biased region" description="Low complexity" evidence="1">
    <location>
        <begin position="216"/>
        <end position="234"/>
    </location>
</feature>
<feature type="region of interest" description="Disordered" evidence="1">
    <location>
        <begin position="1"/>
        <end position="20"/>
    </location>
</feature>
<keyword evidence="3" id="KW-1185">Reference proteome</keyword>
<feature type="compositionally biased region" description="Polar residues" evidence="1">
    <location>
        <begin position="502"/>
        <end position="512"/>
    </location>
</feature>
<comment type="caution">
    <text evidence="2">The sequence shown here is derived from an EMBL/GenBank/DDBJ whole genome shotgun (WGS) entry which is preliminary data.</text>
</comment>
<feature type="compositionally biased region" description="Polar residues" evidence="1">
    <location>
        <begin position="138"/>
        <end position="157"/>
    </location>
</feature>
<sequence length="705" mass="75044">MALAATARMPAGGPSWDEEVVPALRKRLEGESRILTKRISAAVSISDLDEASPRPSFSQQAQQQQQQRTSTDRPRPERAATGAPKSSANAKSSSNGTTPGKQRTRTYSTPKLSEIPTNRTAAKPTRIPKAAPPRGRTPSISGNVNGYTAATTNGSSDGNGVLAAVAAKLAKQPSQDTIHIPARVRQTPGLLNEPAPFPPAGSGFTSPAGSQDQHSNGQYNNNNYDYANGGYSNGQYYDNTNGQEEDDDTPPRPSTESTERPFEHWYRGEVSRNGGVGEIKLGKRAEMLEIANYGHTLKQKQALREAELANPTGGAGRGRKRSESAAGIEARRESLYLEDDYAYAQERHIRDEGPLTDLDADPDADGDAEMSDGDYYNHQASSTMVSTPRQQPATRIPGPSPGRITPTPTGAGAGRTTPTSMGGGRTTPTPVAMHRGASEPPSFPASSSTTGQRQPGTNANAKRAATASPPPASSSTANANKRARGAATVSPRATPKAKPGQTKRSVSAQQQAWDRERARASVAYYPSPGGEDGEEGDMADAIPSWTQPVAPPTGRWDDVVLPVVARKKGLEDLYTKADGSPKPKKEEGAVAPAPGTFGWDHSKYRPPRDDIQMDEFGRPLPDSSDPNDPNRTMNDEELSQSQPPPQRQAQEQRPEPPRSPLPFSDYRQGGSGEGVIDLEAAKAKFGAQPVEEEDGGAGCCKCVVM</sequence>
<feature type="compositionally biased region" description="Acidic residues" evidence="1">
    <location>
        <begin position="358"/>
        <end position="372"/>
    </location>
</feature>
<protein>
    <submittedName>
        <fullName evidence="2">Uncharacterized protein</fullName>
    </submittedName>
</protein>
<reference evidence="2" key="1">
    <citation type="submission" date="2023-03" db="EMBL/GenBank/DDBJ databases">
        <title>Massive genome expansion in bonnet fungi (Mycena s.s.) driven by repeated elements and novel gene families across ecological guilds.</title>
        <authorList>
            <consortium name="Lawrence Berkeley National Laboratory"/>
            <person name="Harder C.B."/>
            <person name="Miyauchi S."/>
            <person name="Viragh M."/>
            <person name="Kuo A."/>
            <person name="Thoen E."/>
            <person name="Andreopoulos B."/>
            <person name="Lu D."/>
            <person name="Skrede I."/>
            <person name="Drula E."/>
            <person name="Henrissat B."/>
            <person name="Morin E."/>
            <person name="Kohler A."/>
            <person name="Barry K."/>
            <person name="LaButti K."/>
            <person name="Morin E."/>
            <person name="Salamov A."/>
            <person name="Lipzen A."/>
            <person name="Mereny Z."/>
            <person name="Hegedus B."/>
            <person name="Baldrian P."/>
            <person name="Stursova M."/>
            <person name="Weitz H."/>
            <person name="Taylor A."/>
            <person name="Grigoriev I.V."/>
            <person name="Nagy L.G."/>
            <person name="Martin F."/>
            <person name="Kauserud H."/>
        </authorList>
    </citation>
    <scope>NUCLEOTIDE SEQUENCE</scope>
    <source>
        <strain evidence="2">CBHHK182m</strain>
    </source>
</reference>
<feature type="region of interest" description="Disordered" evidence="1">
    <location>
        <begin position="171"/>
        <end position="275"/>
    </location>
</feature>
<organism evidence="2 3">
    <name type="scientific">Mycena metata</name>
    <dbReference type="NCBI Taxonomy" id="1033252"/>
    <lineage>
        <taxon>Eukaryota</taxon>
        <taxon>Fungi</taxon>
        <taxon>Dikarya</taxon>
        <taxon>Basidiomycota</taxon>
        <taxon>Agaricomycotina</taxon>
        <taxon>Agaricomycetes</taxon>
        <taxon>Agaricomycetidae</taxon>
        <taxon>Agaricales</taxon>
        <taxon>Marasmiineae</taxon>
        <taxon>Mycenaceae</taxon>
        <taxon>Mycena</taxon>
    </lineage>
</organism>
<feature type="compositionally biased region" description="Low complexity" evidence="1">
    <location>
        <begin position="53"/>
        <end position="69"/>
    </location>
</feature>
<dbReference type="AlphaFoldDB" id="A0AAD7HU43"/>
<feature type="compositionally biased region" description="Low complexity" evidence="1">
    <location>
        <begin position="401"/>
        <end position="419"/>
    </location>
</feature>
<proteinExistence type="predicted"/>
<feature type="region of interest" description="Disordered" evidence="1">
    <location>
        <begin position="302"/>
        <end position="675"/>
    </location>
</feature>
<feature type="region of interest" description="Disordered" evidence="1">
    <location>
        <begin position="46"/>
        <end position="157"/>
    </location>
</feature>
<gene>
    <name evidence="2" type="ORF">B0H16DRAFT_1331572</name>
</gene>
<evidence type="ECO:0000313" key="3">
    <source>
        <dbReference type="Proteomes" id="UP001215598"/>
    </source>
</evidence>
<feature type="compositionally biased region" description="Polar residues" evidence="1">
    <location>
        <begin position="449"/>
        <end position="460"/>
    </location>
</feature>
<feature type="compositionally biased region" description="Polar residues" evidence="1">
    <location>
        <begin position="378"/>
        <end position="393"/>
    </location>
</feature>
<feature type="compositionally biased region" description="Basic and acidic residues" evidence="1">
    <location>
        <begin position="600"/>
        <end position="617"/>
    </location>
</feature>
<feature type="compositionally biased region" description="Basic and acidic residues" evidence="1">
    <location>
        <begin position="568"/>
        <end position="588"/>
    </location>
</feature>
<evidence type="ECO:0000313" key="2">
    <source>
        <dbReference type="EMBL" id="KAJ7727396.1"/>
    </source>
</evidence>
<feature type="compositionally biased region" description="Polar residues" evidence="1">
    <location>
        <begin position="203"/>
        <end position="215"/>
    </location>
</feature>
<name>A0AAD7HU43_9AGAR</name>
<accession>A0AAD7HU43</accession>
<dbReference type="EMBL" id="JARKIB010000180">
    <property type="protein sequence ID" value="KAJ7727396.1"/>
    <property type="molecule type" value="Genomic_DNA"/>
</dbReference>
<feature type="compositionally biased region" description="Low complexity" evidence="1">
    <location>
        <begin position="621"/>
        <end position="630"/>
    </location>
</feature>
<dbReference type="Proteomes" id="UP001215598">
    <property type="component" value="Unassembled WGS sequence"/>
</dbReference>